<evidence type="ECO:0000313" key="1">
    <source>
        <dbReference type="EMBL" id="KAI3827254.1"/>
    </source>
</evidence>
<reference evidence="2" key="1">
    <citation type="journal article" date="2022" name="Mol. Ecol. Resour.">
        <title>The genomes of chicory, endive, great burdock and yacon provide insights into Asteraceae palaeo-polyploidization history and plant inulin production.</title>
        <authorList>
            <person name="Fan W."/>
            <person name="Wang S."/>
            <person name="Wang H."/>
            <person name="Wang A."/>
            <person name="Jiang F."/>
            <person name="Liu H."/>
            <person name="Zhao H."/>
            <person name="Xu D."/>
            <person name="Zhang Y."/>
        </authorList>
    </citation>
    <scope>NUCLEOTIDE SEQUENCE [LARGE SCALE GENOMIC DNA]</scope>
    <source>
        <strain evidence="2">cv. Yunnan</strain>
    </source>
</reference>
<reference evidence="1 2" key="2">
    <citation type="journal article" date="2022" name="Mol. Ecol. Resour.">
        <title>The genomes of chicory, endive, great burdock and yacon provide insights into Asteraceae paleo-polyploidization history and plant inulin production.</title>
        <authorList>
            <person name="Fan W."/>
            <person name="Wang S."/>
            <person name="Wang H."/>
            <person name="Wang A."/>
            <person name="Jiang F."/>
            <person name="Liu H."/>
            <person name="Zhao H."/>
            <person name="Xu D."/>
            <person name="Zhang Y."/>
        </authorList>
    </citation>
    <scope>NUCLEOTIDE SEQUENCE [LARGE SCALE GENOMIC DNA]</scope>
    <source>
        <strain evidence="2">cv. Yunnan</strain>
        <tissue evidence="1">Leaves</tissue>
    </source>
</reference>
<dbReference type="EMBL" id="CM042018">
    <property type="protein sequence ID" value="KAI3827254.1"/>
    <property type="molecule type" value="Genomic_DNA"/>
</dbReference>
<evidence type="ECO:0000313" key="2">
    <source>
        <dbReference type="Proteomes" id="UP001056120"/>
    </source>
</evidence>
<proteinExistence type="predicted"/>
<comment type="caution">
    <text evidence="1">The sequence shown here is derived from an EMBL/GenBank/DDBJ whole genome shotgun (WGS) entry which is preliminary data.</text>
</comment>
<protein>
    <submittedName>
        <fullName evidence="1">Uncharacterized protein</fullName>
    </submittedName>
</protein>
<keyword evidence="2" id="KW-1185">Reference proteome</keyword>
<accession>A0ACB9K4X9</accession>
<dbReference type="Proteomes" id="UP001056120">
    <property type="component" value="Linkage Group LG01"/>
</dbReference>
<gene>
    <name evidence="1" type="ORF">L1987_01326</name>
</gene>
<name>A0ACB9K4X9_9ASTR</name>
<organism evidence="1 2">
    <name type="scientific">Smallanthus sonchifolius</name>
    <dbReference type="NCBI Taxonomy" id="185202"/>
    <lineage>
        <taxon>Eukaryota</taxon>
        <taxon>Viridiplantae</taxon>
        <taxon>Streptophyta</taxon>
        <taxon>Embryophyta</taxon>
        <taxon>Tracheophyta</taxon>
        <taxon>Spermatophyta</taxon>
        <taxon>Magnoliopsida</taxon>
        <taxon>eudicotyledons</taxon>
        <taxon>Gunneridae</taxon>
        <taxon>Pentapetalae</taxon>
        <taxon>asterids</taxon>
        <taxon>campanulids</taxon>
        <taxon>Asterales</taxon>
        <taxon>Asteraceae</taxon>
        <taxon>Asteroideae</taxon>
        <taxon>Heliantheae alliance</taxon>
        <taxon>Millerieae</taxon>
        <taxon>Smallanthus</taxon>
    </lineage>
</organism>
<sequence length="107" mass="12818">MKMKIVSQNMLAFKSLRFMSRGNLILIRARTRWLEYIRQVRWEAKRKPKVKTANVERKVLNKKQTVYMSNIPDSGACLEHLMPSKEWEDVFLADFSKLRLRQRAIHL</sequence>